<gene>
    <name evidence="2" type="ORF">GCM10018781_38310</name>
</gene>
<name>A0A919FVY9_9ACTN</name>
<evidence type="ECO:0000256" key="1">
    <source>
        <dbReference type="SAM" id="SignalP"/>
    </source>
</evidence>
<sequence length="435" mass="47385">MAPLPHRLIATALAAASALTAGACAPEPAARSAQRTTITFWTMPFWIGRPDNLKHLVEDFNASQNKVEVRLTVLDWQTGRETIKKAVQNGRGPDVWLANNGLELDLLTGARLAPLDTLGYTAEDLGRFRPLVKVNEYRGRLYGAPLYFDVNVLLYRKDILQKYGFDQPPRTWEELKSTAAAVTTRSAATGKKVSGWQFKGMDDHLNAINPTWESFLCQAGGSLTSPDFKTSTQSTEAGRTAMTYMKSFYTDKISPAGTSALGGFIEGDVAMFSFYQSVISDIAAGNEKTNGKWAVAPMPVGPRSGCSAVGGHSLVARAGLPDPGAAGAFMRWLSSPATSSQFMEFHGIFPYDTAKVPRETRVVVESFYNTDPSWAAIMTQFDRSTADLLLQDRYGFASRWEAQKTDVVAGVDGRTPVDQALRSIDDKVGRELNGG</sequence>
<organism evidence="2 3">
    <name type="scientific">Kitasatospora indigofera</name>
    <dbReference type="NCBI Taxonomy" id="67307"/>
    <lineage>
        <taxon>Bacteria</taxon>
        <taxon>Bacillati</taxon>
        <taxon>Actinomycetota</taxon>
        <taxon>Actinomycetes</taxon>
        <taxon>Kitasatosporales</taxon>
        <taxon>Streptomycetaceae</taxon>
        <taxon>Kitasatospora</taxon>
    </lineage>
</organism>
<dbReference type="Proteomes" id="UP000617734">
    <property type="component" value="Unassembled WGS sequence"/>
</dbReference>
<dbReference type="SUPFAM" id="SSF53850">
    <property type="entry name" value="Periplasmic binding protein-like II"/>
    <property type="match status" value="1"/>
</dbReference>
<comment type="caution">
    <text evidence="2">The sequence shown here is derived from an EMBL/GenBank/DDBJ whole genome shotgun (WGS) entry which is preliminary data.</text>
</comment>
<dbReference type="Gene3D" id="3.40.190.10">
    <property type="entry name" value="Periplasmic binding protein-like II"/>
    <property type="match status" value="1"/>
</dbReference>
<dbReference type="PROSITE" id="PS51257">
    <property type="entry name" value="PROKAR_LIPOPROTEIN"/>
    <property type="match status" value="1"/>
</dbReference>
<dbReference type="RefSeq" id="WP_190212074.1">
    <property type="nucleotide sequence ID" value="NZ_BNBO01000020.1"/>
</dbReference>
<reference evidence="2" key="1">
    <citation type="journal article" date="2014" name="Int. J. Syst. Evol. Microbiol.">
        <title>Complete genome sequence of Corynebacterium casei LMG S-19264T (=DSM 44701T), isolated from a smear-ripened cheese.</title>
        <authorList>
            <consortium name="US DOE Joint Genome Institute (JGI-PGF)"/>
            <person name="Walter F."/>
            <person name="Albersmeier A."/>
            <person name="Kalinowski J."/>
            <person name="Ruckert C."/>
        </authorList>
    </citation>
    <scope>NUCLEOTIDE SEQUENCE</scope>
    <source>
        <strain evidence="2">JCM 4646</strain>
    </source>
</reference>
<dbReference type="Pfam" id="PF01547">
    <property type="entry name" value="SBP_bac_1"/>
    <property type="match status" value="1"/>
</dbReference>
<dbReference type="AlphaFoldDB" id="A0A919FVY9"/>
<keyword evidence="1" id="KW-0732">Signal</keyword>
<dbReference type="PANTHER" id="PTHR43649">
    <property type="entry name" value="ARABINOSE-BINDING PROTEIN-RELATED"/>
    <property type="match status" value="1"/>
</dbReference>
<feature type="chain" id="PRO_5036965885" description="ABC transporter substrate-binding protein" evidence="1">
    <location>
        <begin position="24"/>
        <end position="435"/>
    </location>
</feature>
<evidence type="ECO:0000313" key="3">
    <source>
        <dbReference type="Proteomes" id="UP000617734"/>
    </source>
</evidence>
<dbReference type="GeneID" id="95354235"/>
<dbReference type="InterPro" id="IPR006059">
    <property type="entry name" value="SBP"/>
</dbReference>
<feature type="signal peptide" evidence="1">
    <location>
        <begin position="1"/>
        <end position="23"/>
    </location>
</feature>
<keyword evidence="3" id="KW-1185">Reference proteome</keyword>
<proteinExistence type="predicted"/>
<dbReference type="EMBL" id="BNBO01000020">
    <property type="protein sequence ID" value="GHH73582.1"/>
    <property type="molecule type" value="Genomic_DNA"/>
</dbReference>
<dbReference type="InterPro" id="IPR050490">
    <property type="entry name" value="Bact_solute-bd_prot1"/>
</dbReference>
<evidence type="ECO:0008006" key="4">
    <source>
        <dbReference type="Google" id="ProtNLM"/>
    </source>
</evidence>
<dbReference type="CDD" id="cd13585">
    <property type="entry name" value="PBP2_TMBP_like"/>
    <property type="match status" value="1"/>
</dbReference>
<evidence type="ECO:0000313" key="2">
    <source>
        <dbReference type="EMBL" id="GHH73582.1"/>
    </source>
</evidence>
<dbReference type="PANTHER" id="PTHR43649:SF12">
    <property type="entry name" value="DIACETYLCHITOBIOSE BINDING PROTEIN DASA"/>
    <property type="match status" value="1"/>
</dbReference>
<reference evidence="2" key="2">
    <citation type="submission" date="2020-09" db="EMBL/GenBank/DDBJ databases">
        <authorList>
            <person name="Sun Q."/>
            <person name="Ohkuma M."/>
        </authorList>
    </citation>
    <scope>NUCLEOTIDE SEQUENCE</scope>
    <source>
        <strain evidence="2">JCM 4646</strain>
    </source>
</reference>
<protein>
    <recommendedName>
        <fullName evidence="4">ABC transporter substrate-binding protein</fullName>
    </recommendedName>
</protein>
<accession>A0A919FVY9</accession>